<dbReference type="Proteomes" id="UP000016462">
    <property type="component" value="Unassembled WGS sequence"/>
</dbReference>
<evidence type="ECO:0000256" key="1">
    <source>
        <dbReference type="SAM" id="Phobius"/>
    </source>
</evidence>
<accession>U1MNT2</accession>
<feature type="transmembrane region" description="Helical" evidence="1">
    <location>
        <begin position="28"/>
        <end position="47"/>
    </location>
</feature>
<dbReference type="EMBL" id="ASHR01000031">
    <property type="protein sequence ID" value="ERG63556.1"/>
    <property type="molecule type" value="Genomic_DNA"/>
</dbReference>
<protein>
    <submittedName>
        <fullName evidence="2">Uncharacterized protein</fullName>
    </submittedName>
</protein>
<keyword evidence="3" id="KW-1185">Reference proteome</keyword>
<evidence type="ECO:0000313" key="2">
    <source>
        <dbReference type="EMBL" id="ERG63556.1"/>
    </source>
</evidence>
<reference evidence="2 3" key="1">
    <citation type="journal article" date="2013" name="Genome Announc.">
        <title>First draft genome sequence from a member of the genus agrococcus, isolated from modern microbialites.</title>
        <authorList>
            <person name="White R.A.III."/>
            <person name="Grassa C.J."/>
            <person name="Suttle C.A."/>
        </authorList>
    </citation>
    <scope>NUCLEOTIDE SEQUENCE [LARGE SCALE GENOMIC DNA]</scope>
    <source>
        <strain evidence="2 3">RW1</strain>
    </source>
</reference>
<name>U1MNT2_9MICO</name>
<keyword evidence="1" id="KW-0812">Transmembrane</keyword>
<dbReference type="AlphaFoldDB" id="U1MNT2"/>
<evidence type="ECO:0000313" key="3">
    <source>
        <dbReference type="Proteomes" id="UP000016462"/>
    </source>
</evidence>
<organism evidence="2 3">
    <name type="scientific">Agrococcus pavilionensis RW1</name>
    <dbReference type="NCBI Taxonomy" id="1330458"/>
    <lineage>
        <taxon>Bacteria</taxon>
        <taxon>Bacillati</taxon>
        <taxon>Actinomycetota</taxon>
        <taxon>Actinomycetes</taxon>
        <taxon>Micrococcales</taxon>
        <taxon>Microbacteriaceae</taxon>
        <taxon>Agrococcus</taxon>
    </lineage>
</organism>
<comment type="caution">
    <text evidence="2">The sequence shown here is derived from an EMBL/GenBank/DDBJ whole genome shotgun (WGS) entry which is preliminary data.</text>
</comment>
<proteinExistence type="predicted"/>
<keyword evidence="1" id="KW-0472">Membrane</keyword>
<sequence length="57" mass="6517">MASHLFVKPHRRLPAEDTFTQRIIDRGYAVAVFGCGMVADGLEYLGLRIRAAWRARR</sequence>
<gene>
    <name evidence="2" type="ORF">L332_03705</name>
</gene>
<keyword evidence="1" id="KW-1133">Transmembrane helix</keyword>